<accession>A0A0L0G1N7</accession>
<evidence type="ECO:0000256" key="3">
    <source>
        <dbReference type="SAM" id="MobiDB-lite"/>
    </source>
</evidence>
<dbReference type="Proteomes" id="UP000054560">
    <property type="component" value="Unassembled WGS sequence"/>
</dbReference>
<dbReference type="SMART" id="SM00175">
    <property type="entry name" value="RAB"/>
    <property type="match status" value="1"/>
</dbReference>
<dbReference type="PRINTS" id="PR00449">
    <property type="entry name" value="RASTRNSFRMNG"/>
</dbReference>
<dbReference type="OrthoDB" id="265044at2759"/>
<dbReference type="GO" id="GO:0016020">
    <property type="term" value="C:membrane"/>
    <property type="evidence" value="ECO:0007669"/>
    <property type="project" value="InterPro"/>
</dbReference>
<evidence type="ECO:0000256" key="1">
    <source>
        <dbReference type="ARBA" id="ARBA00022741"/>
    </source>
</evidence>
<dbReference type="SUPFAM" id="SSF52540">
    <property type="entry name" value="P-loop containing nucleoside triphosphate hydrolases"/>
    <property type="match status" value="1"/>
</dbReference>
<dbReference type="GO" id="GO:0007165">
    <property type="term" value="P:signal transduction"/>
    <property type="evidence" value="ECO:0007669"/>
    <property type="project" value="InterPro"/>
</dbReference>
<dbReference type="SMART" id="SM00173">
    <property type="entry name" value="RAS"/>
    <property type="match status" value="1"/>
</dbReference>
<dbReference type="SMART" id="SM00174">
    <property type="entry name" value="RHO"/>
    <property type="match status" value="1"/>
</dbReference>
<keyword evidence="1" id="KW-0547">Nucleotide-binding</keyword>
<dbReference type="EMBL" id="KQ241897">
    <property type="protein sequence ID" value="KNC82731.1"/>
    <property type="molecule type" value="Genomic_DNA"/>
</dbReference>
<dbReference type="InterPro" id="IPR001806">
    <property type="entry name" value="Small_GTPase"/>
</dbReference>
<dbReference type="PROSITE" id="PS51419">
    <property type="entry name" value="RAB"/>
    <property type="match status" value="1"/>
</dbReference>
<keyword evidence="5" id="KW-1185">Reference proteome</keyword>
<dbReference type="GO" id="GO:0005525">
    <property type="term" value="F:GTP binding"/>
    <property type="evidence" value="ECO:0007669"/>
    <property type="project" value="UniProtKB-KW"/>
</dbReference>
<organism evidence="4 5">
    <name type="scientific">Sphaeroforma arctica JP610</name>
    <dbReference type="NCBI Taxonomy" id="667725"/>
    <lineage>
        <taxon>Eukaryota</taxon>
        <taxon>Ichthyosporea</taxon>
        <taxon>Ichthyophonida</taxon>
        <taxon>Sphaeroforma</taxon>
    </lineage>
</organism>
<dbReference type="eggNOG" id="KOG0395">
    <property type="taxonomic scope" value="Eukaryota"/>
</dbReference>
<feature type="compositionally biased region" description="Basic residues" evidence="3">
    <location>
        <begin position="1"/>
        <end position="10"/>
    </location>
</feature>
<dbReference type="InterPro" id="IPR020849">
    <property type="entry name" value="Small_GTPase_Ras-type"/>
</dbReference>
<dbReference type="GO" id="GO:0003924">
    <property type="term" value="F:GTPase activity"/>
    <property type="evidence" value="ECO:0007669"/>
    <property type="project" value="InterPro"/>
</dbReference>
<dbReference type="GeneID" id="25905477"/>
<dbReference type="PANTHER" id="PTHR24070">
    <property type="entry name" value="RAS, DI-RAS, AND RHEB FAMILY MEMBERS OF SMALL GTPASE SUPERFAMILY"/>
    <property type="match status" value="1"/>
</dbReference>
<reference evidence="4 5" key="1">
    <citation type="submission" date="2011-02" db="EMBL/GenBank/DDBJ databases">
        <title>The Genome Sequence of Sphaeroforma arctica JP610.</title>
        <authorList>
            <consortium name="The Broad Institute Genome Sequencing Platform"/>
            <person name="Russ C."/>
            <person name="Cuomo C."/>
            <person name="Young S.K."/>
            <person name="Zeng Q."/>
            <person name="Gargeya S."/>
            <person name="Alvarado L."/>
            <person name="Berlin A."/>
            <person name="Chapman S.B."/>
            <person name="Chen Z."/>
            <person name="Freedman E."/>
            <person name="Gellesch M."/>
            <person name="Goldberg J."/>
            <person name="Griggs A."/>
            <person name="Gujja S."/>
            <person name="Heilman E."/>
            <person name="Heiman D."/>
            <person name="Howarth C."/>
            <person name="Mehta T."/>
            <person name="Neiman D."/>
            <person name="Pearson M."/>
            <person name="Roberts A."/>
            <person name="Saif S."/>
            <person name="Shea T."/>
            <person name="Shenoy N."/>
            <person name="Sisk P."/>
            <person name="Stolte C."/>
            <person name="Sykes S."/>
            <person name="White J."/>
            <person name="Yandava C."/>
            <person name="Burger G."/>
            <person name="Gray M.W."/>
            <person name="Holland P.W.H."/>
            <person name="King N."/>
            <person name="Lang F.B.F."/>
            <person name="Roger A.J."/>
            <person name="Ruiz-Trillo I."/>
            <person name="Haas B."/>
            <person name="Nusbaum C."/>
            <person name="Birren B."/>
        </authorList>
    </citation>
    <scope>NUCLEOTIDE SEQUENCE [LARGE SCALE GENOMIC DNA]</scope>
    <source>
        <strain evidence="4 5">JP610</strain>
    </source>
</reference>
<sequence length="211" mass="23678">MFKPKPHRALKNQSSSTSVSDLTPFNATSHLFRICVLGARSCGKTCLIERFVDGLYNTETEPTIEDTYEVITKMGNEMVTTHILDTAGEELSSGMYSSYIKKADGFVVCYKVQDHQSFTVACKMMAEIRRLRYEDVPLILVGNDFSGSDNPTVVVTKQEVNDQCNLHQIQQRYSISAENHTNVSAPFVLIAQLLLKNPPPKKRKDKIPGEE</sequence>
<gene>
    <name evidence="4" type="ORF">SARC_04973</name>
</gene>
<dbReference type="InterPro" id="IPR027417">
    <property type="entry name" value="P-loop_NTPase"/>
</dbReference>
<evidence type="ECO:0000313" key="5">
    <source>
        <dbReference type="Proteomes" id="UP000054560"/>
    </source>
</evidence>
<feature type="compositionally biased region" description="Polar residues" evidence="3">
    <location>
        <begin position="11"/>
        <end position="21"/>
    </location>
</feature>
<dbReference type="NCBIfam" id="TIGR00231">
    <property type="entry name" value="small_GTP"/>
    <property type="match status" value="1"/>
</dbReference>
<dbReference type="Pfam" id="PF00071">
    <property type="entry name" value="Ras"/>
    <property type="match status" value="1"/>
</dbReference>
<protein>
    <submittedName>
        <fullName evidence="4">Uncharacterized protein</fullName>
    </submittedName>
</protein>
<feature type="region of interest" description="Disordered" evidence="3">
    <location>
        <begin position="1"/>
        <end position="21"/>
    </location>
</feature>
<evidence type="ECO:0000313" key="4">
    <source>
        <dbReference type="EMBL" id="KNC82731.1"/>
    </source>
</evidence>
<evidence type="ECO:0000256" key="2">
    <source>
        <dbReference type="ARBA" id="ARBA00023134"/>
    </source>
</evidence>
<dbReference type="Gene3D" id="3.40.50.300">
    <property type="entry name" value="P-loop containing nucleotide triphosphate hydrolases"/>
    <property type="match status" value="1"/>
</dbReference>
<dbReference type="RefSeq" id="XP_014156633.1">
    <property type="nucleotide sequence ID" value="XM_014301158.1"/>
</dbReference>
<dbReference type="InterPro" id="IPR005225">
    <property type="entry name" value="Small_GTP-bd"/>
</dbReference>
<dbReference type="PROSITE" id="PS51421">
    <property type="entry name" value="RAS"/>
    <property type="match status" value="1"/>
</dbReference>
<proteinExistence type="predicted"/>
<dbReference type="AlphaFoldDB" id="A0A0L0G1N7"/>
<name>A0A0L0G1N7_9EUKA</name>
<keyword evidence="2" id="KW-0342">GTP-binding</keyword>
<dbReference type="STRING" id="667725.A0A0L0G1N7"/>